<dbReference type="Gene3D" id="3.30.450.20">
    <property type="entry name" value="PAS domain"/>
    <property type="match status" value="1"/>
</dbReference>
<evidence type="ECO:0000313" key="5">
    <source>
        <dbReference type="Proteomes" id="UP000248090"/>
    </source>
</evidence>
<dbReference type="PANTHER" id="PTHR45138:SF9">
    <property type="entry name" value="DIGUANYLATE CYCLASE DGCM-RELATED"/>
    <property type="match status" value="1"/>
</dbReference>
<dbReference type="InterPro" id="IPR043128">
    <property type="entry name" value="Rev_trsase/Diguanyl_cyclase"/>
</dbReference>
<evidence type="ECO:0000313" key="4">
    <source>
        <dbReference type="EMBL" id="PXF29519.1"/>
    </source>
</evidence>
<dbReference type="Pfam" id="PF00990">
    <property type="entry name" value="GGDEF"/>
    <property type="match status" value="1"/>
</dbReference>
<dbReference type="EMBL" id="LAPT01000109">
    <property type="protein sequence ID" value="PXF29519.1"/>
    <property type="molecule type" value="Genomic_DNA"/>
</dbReference>
<dbReference type="Pfam" id="PF00989">
    <property type="entry name" value="PAS"/>
    <property type="match status" value="1"/>
</dbReference>
<feature type="domain" description="GGDEF" evidence="3">
    <location>
        <begin position="187"/>
        <end position="318"/>
    </location>
</feature>
<evidence type="ECO:0000256" key="1">
    <source>
        <dbReference type="ARBA" id="ARBA00012528"/>
    </source>
</evidence>
<dbReference type="PROSITE" id="PS50887">
    <property type="entry name" value="GGDEF"/>
    <property type="match status" value="1"/>
</dbReference>
<organism evidence="4 5">
    <name type="scientific">Pokkaliibacter plantistimulans</name>
    <dbReference type="NCBI Taxonomy" id="1635171"/>
    <lineage>
        <taxon>Bacteria</taxon>
        <taxon>Pseudomonadati</taxon>
        <taxon>Pseudomonadota</taxon>
        <taxon>Gammaproteobacteria</taxon>
        <taxon>Oceanospirillales</taxon>
        <taxon>Balneatrichaceae</taxon>
        <taxon>Pokkaliibacter</taxon>
    </lineage>
</organism>
<gene>
    <name evidence="4" type="ORF">WH50_20485</name>
</gene>
<dbReference type="InterPro" id="IPR029787">
    <property type="entry name" value="Nucleotide_cyclase"/>
</dbReference>
<accession>A0ABX5LTP8</accession>
<dbReference type="NCBIfam" id="TIGR00254">
    <property type="entry name" value="GGDEF"/>
    <property type="match status" value="1"/>
</dbReference>
<dbReference type="Gene3D" id="3.30.70.270">
    <property type="match status" value="1"/>
</dbReference>
<sequence length="318" mass="36735">MPDQHDKEFNEFHWMVNMLQTLDVGLVVIDRQQQVQLWNGFMENHSGMKPDVVRGRQLAEIYPEMPHDWLNRQLSMIFTLGNKAFSTWEQRPYIFPFHTYQPITGQADLMYQNVTIIPLLGLDGRVNHACMMVYDMTDAAVNKQGLKAANDELAMISRTDALTRLFNRGHWESELEKTYRRYQRTGEPHCLVMFDIDHFKKVNDGFGHPAGDEVIRQTSRILRACLRVTDVAGRYGGEEFGVILINTDIAGANFFAERLRKQIEKHAVNYEGQSISYTISVGICQLSQTIHSHKDWLEKADQALYRSKQNGRNQVSHS</sequence>
<name>A0ABX5LTP8_9GAMM</name>
<dbReference type="PANTHER" id="PTHR45138">
    <property type="entry name" value="REGULATORY COMPONENTS OF SENSORY TRANSDUCTION SYSTEM"/>
    <property type="match status" value="1"/>
</dbReference>
<dbReference type="Proteomes" id="UP000248090">
    <property type="component" value="Unassembled WGS sequence"/>
</dbReference>
<protein>
    <recommendedName>
        <fullName evidence="1">diguanylate cyclase</fullName>
        <ecNumber evidence="1">2.7.7.65</ecNumber>
    </recommendedName>
</protein>
<dbReference type="SUPFAM" id="SSF55073">
    <property type="entry name" value="Nucleotide cyclase"/>
    <property type="match status" value="1"/>
</dbReference>
<dbReference type="InterPro" id="IPR013767">
    <property type="entry name" value="PAS_fold"/>
</dbReference>
<proteinExistence type="predicted"/>
<reference evidence="4 5" key="1">
    <citation type="submission" date="2015-03" db="EMBL/GenBank/DDBJ databases">
        <authorList>
            <person name="Krishnan R."/>
            <person name="Midha S."/>
            <person name="Patil P.B."/>
            <person name="Rameshkumar N."/>
        </authorList>
    </citation>
    <scope>NUCLEOTIDE SEQUENCE [LARGE SCALE GENOMIC DNA]</scope>
    <source>
        <strain evidence="4 5">L1E11</strain>
    </source>
</reference>
<dbReference type="InterPro" id="IPR000160">
    <property type="entry name" value="GGDEF_dom"/>
</dbReference>
<dbReference type="SMART" id="SM00267">
    <property type="entry name" value="GGDEF"/>
    <property type="match status" value="1"/>
</dbReference>
<dbReference type="SUPFAM" id="SSF55785">
    <property type="entry name" value="PYP-like sensor domain (PAS domain)"/>
    <property type="match status" value="1"/>
</dbReference>
<dbReference type="RefSeq" id="WP_243410202.1">
    <property type="nucleotide sequence ID" value="NZ_CP177354.1"/>
</dbReference>
<evidence type="ECO:0000256" key="2">
    <source>
        <dbReference type="ARBA" id="ARBA00034247"/>
    </source>
</evidence>
<keyword evidence="5" id="KW-1185">Reference proteome</keyword>
<dbReference type="CDD" id="cd01949">
    <property type="entry name" value="GGDEF"/>
    <property type="match status" value="1"/>
</dbReference>
<dbReference type="EC" id="2.7.7.65" evidence="1"/>
<comment type="caution">
    <text evidence="4">The sequence shown here is derived from an EMBL/GenBank/DDBJ whole genome shotgun (WGS) entry which is preliminary data.</text>
</comment>
<dbReference type="InterPro" id="IPR035965">
    <property type="entry name" value="PAS-like_dom_sf"/>
</dbReference>
<evidence type="ECO:0000259" key="3">
    <source>
        <dbReference type="PROSITE" id="PS50887"/>
    </source>
</evidence>
<dbReference type="InterPro" id="IPR050469">
    <property type="entry name" value="Diguanylate_Cyclase"/>
</dbReference>
<comment type="catalytic activity">
    <reaction evidence="2">
        <text>2 GTP = 3',3'-c-di-GMP + 2 diphosphate</text>
        <dbReference type="Rhea" id="RHEA:24898"/>
        <dbReference type="ChEBI" id="CHEBI:33019"/>
        <dbReference type="ChEBI" id="CHEBI:37565"/>
        <dbReference type="ChEBI" id="CHEBI:58805"/>
        <dbReference type="EC" id="2.7.7.65"/>
    </reaction>
</comment>